<evidence type="ECO:0000256" key="1">
    <source>
        <dbReference type="SAM" id="MobiDB-lite"/>
    </source>
</evidence>
<accession>A0A0H2U127</accession>
<feature type="non-terminal residue" evidence="2">
    <location>
        <position position="1"/>
    </location>
</feature>
<evidence type="ECO:0000313" key="2">
    <source>
        <dbReference type="EMBL" id="KLU89898.1"/>
    </source>
</evidence>
<reference evidence="2" key="1">
    <citation type="submission" date="2010-05" db="EMBL/GenBank/DDBJ databases">
        <title>The Genome Sequence of Magnaporthe poae strain ATCC 64411.</title>
        <authorList>
            <consortium name="The Broad Institute Genome Sequencing Platform"/>
            <consortium name="Broad Institute Genome Sequencing Center for Infectious Disease"/>
            <person name="Ma L.-J."/>
            <person name="Dead R."/>
            <person name="Young S."/>
            <person name="Zeng Q."/>
            <person name="Koehrsen M."/>
            <person name="Alvarado L."/>
            <person name="Berlin A."/>
            <person name="Chapman S.B."/>
            <person name="Chen Z."/>
            <person name="Freedman E."/>
            <person name="Gellesch M."/>
            <person name="Goldberg J."/>
            <person name="Griggs A."/>
            <person name="Gujja S."/>
            <person name="Heilman E.R."/>
            <person name="Heiman D."/>
            <person name="Hepburn T."/>
            <person name="Howarth C."/>
            <person name="Jen D."/>
            <person name="Larson L."/>
            <person name="Mehta T."/>
            <person name="Neiman D."/>
            <person name="Pearson M."/>
            <person name="Roberts A."/>
            <person name="Saif S."/>
            <person name="Shea T."/>
            <person name="Shenoy N."/>
            <person name="Sisk P."/>
            <person name="Stolte C."/>
            <person name="Sykes S."/>
            <person name="Walk T."/>
            <person name="White J."/>
            <person name="Yandava C."/>
            <person name="Haas B."/>
            <person name="Nusbaum C."/>
            <person name="Birren B."/>
        </authorList>
    </citation>
    <scope>NUCLEOTIDE SEQUENCE</scope>
    <source>
        <strain evidence="2">ATCC 64411</strain>
    </source>
</reference>
<reference evidence="2" key="2">
    <citation type="submission" date="2011-03" db="EMBL/GenBank/DDBJ databases">
        <title>Annotation of Magnaporthe poae ATCC 64411.</title>
        <authorList>
            <person name="Ma L.-J."/>
            <person name="Dead R."/>
            <person name="Young S.K."/>
            <person name="Zeng Q."/>
            <person name="Gargeya S."/>
            <person name="Fitzgerald M."/>
            <person name="Haas B."/>
            <person name="Abouelleil A."/>
            <person name="Alvarado L."/>
            <person name="Arachchi H.M."/>
            <person name="Berlin A."/>
            <person name="Brown A."/>
            <person name="Chapman S.B."/>
            <person name="Chen Z."/>
            <person name="Dunbar C."/>
            <person name="Freedman E."/>
            <person name="Gearin G."/>
            <person name="Gellesch M."/>
            <person name="Goldberg J."/>
            <person name="Griggs A."/>
            <person name="Gujja S."/>
            <person name="Heiman D."/>
            <person name="Howarth C."/>
            <person name="Larson L."/>
            <person name="Lui A."/>
            <person name="MacDonald P.J.P."/>
            <person name="Mehta T."/>
            <person name="Montmayeur A."/>
            <person name="Murphy C."/>
            <person name="Neiman D."/>
            <person name="Pearson M."/>
            <person name="Priest M."/>
            <person name="Roberts A."/>
            <person name="Saif S."/>
            <person name="Shea T."/>
            <person name="Shenoy N."/>
            <person name="Sisk P."/>
            <person name="Stolte C."/>
            <person name="Sykes S."/>
            <person name="Yandava C."/>
            <person name="Wortman J."/>
            <person name="Nusbaum C."/>
            <person name="Birren B."/>
        </authorList>
    </citation>
    <scope>NUCLEOTIDE SEQUENCE</scope>
    <source>
        <strain evidence="2">ATCC 64411</strain>
    </source>
</reference>
<proteinExistence type="predicted"/>
<dbReference type="AlphaFoldDB" id="A0A0H2U127"/>
<dbReference type="EMBL" id="GL876973">
    <property type="protein sequence ID" value="KLU89898.1"/>
    <property type="molecule type" value="Genomic_DNA"/>
</dbReference>
<organism evidence="2">
    <name type="scientific">Magnaporthiopsis poae (strain ATCC 64411 / 73-15)</name>
    <name type="common">Kentucky bluegrass fungus</name>
    <name type="synonym">Magnaporthe poae</name>
    <dbReference type="NCBI Taxonomy" id="644358"/>
    <lineage>
        <taxon>Eukaryota</taxon>
        <taxon>Fungi</taxon>
        <taxon>Dikarya</taxon>
        <taxon>Ascomycota</taxon>
        <taxon>Pezizomycotina</taxon>
        <taxon>Sordariomycetes</taxon>
        <taxon>Sordariomycetidae</taxon>
        <taxon>Magnaporthales</taxon>
        <taxon>Magnaporthaceae</taxon>
        <taxon>Magnaporthiopsis</taxon>
    </lineage>
</organism>
<protein>
    <submittedName>
        <fullName evidence="2">Uncharacterized protein</fullName>
    </submittedName>
</protein>
<gene>
    <name evidence="2" type="ORF">MAPG_08867</name>
</gene>
<dbReference type="VEuPathDB" id="FungiDB:MAPG_08867"/>
<name>A0A0H2U127_MAGP6</name>
<feature type="region of interest" description="Disordered" evidence="1">
    <location>
        <begin position="154"/>
        <end position="209"/>
    </location>
</feature>
<sequence>TLPAQILTTVWVPNQKTKVPALAMLLYTYLAPAGLASPILMPIVQPRHPPPPPSYLLTSICLPAGRSKRIGRPPTSSIPSSDDFSPVYISAGLRWPSPVSHPGSTSPPSPRCFLLPVCLLRGDTLTPVPRGCQYWTSSCAVPCAPRVPSSKEVPNAASQAQQAHTRGLARNPLSYHFTLQRDTQTRDKKRAETRQFGANRDAGSPQKTG</sequence>
<feature type="compositionally biased region" description="Basic and acidic residues" evidence="1">
    <location>
        <begin position="183"/>
        <end position="193"/>
    </location>
</feature>